<keyword evidence="1" id="KW-0805">Transcription regulation</keyword>
<dbReference type="PANTHER" id="PTHR30154:SF46">
    <property type="entry name" value="TRANSCRIPTIONAL REGULATORY PROTEIN"/>
    <property type="match status" value="1"/>
</dbReference>
<dbReference type="Pfam" id="PF13412">
    <property type="entry name" value="HTH_24"/>
    <property type="match status" value="1"/>
</dbReference>
<evidence type="ECO:0000313" key="6">
    <source>
        <dbReference type="Proteomes" id="UP000092634"/>
    </source>
</evidence>
<sequence>MSKITLDKTDRKILAVLQADGRLSNQDVAEQVSLSPSPCLRRVKRLEEAGVIRQYVALLDPEKIGLGLLAYVNVRLEKHSGDTAHSTARVLAPNLVTHTSPRADFAVAVAQWPEVLACYAMTGEMDYLLRVHVEDMEHFSRFMMATLLRHPAVLDVKSSFALQRIKDTTALPLL</sequence>
<dbReference type="SUPFAM" id="SSF46785">
    <property type="entry name" value="Winged helix' DNA-binding domain"/>
    <property type="match status" value="1"/>
</dbReference>
<dbReference type="FunFam" id="1.10.10.10:FF:000186">
    <property type="entry name" value="AsnC family transcriptional regulator"/>
    <property type="match status" value="1"/>
</dbReference>
<dbReference type="SUPFAM" id="SSF54909">
    <property type="entry name" value="Dimeric alpha+beta barrel"/>
    <property type="match status" value="1"/>
</dbReference>
<dbReference type="InterPro" id="IPR011008">
    <property type="entry name" value="Dimeric_a/b-barrel"/>
</dbReference>
<dbReference type="GO" id="GO:0043200">
    <property type="term" value="P:response to amino acid"/>
    <property type="evidence" value="ECO:0007669"/>
    <property type="project" value="TreeGrafter"/>
</dbReference>
<reference evidence="5 6" key="1">
    <citation type="submission" date="2016-10" db="EMBL/GenBank/DDBJ databases">
        <title>Updated version of Genome Assembly of Janthinobacterium lividum ERGS5:01.</title>
        <authorList>
            <person name="Kumar R."/>
            <person name="Acharya V."/>
            <person name="Singh D."/>
        </authorList>
    </citation>
    <scope>NUCLEOTIDE SEQUENCE [LARGE SCALE GENOMIC DNA]</scope>
    <source>
        <strain evidence="5 6">ERGS5:01</strain>
    </source>
</reference>
<dbReference type="GO" id="GO:0005829">
    <property type="term" value="C:cytosol"/>
    <property type="evidence" value="ECO:0007669"/>
    <property type="project" value="TreeGrafter"/>
</dbReference>
<dbReference type="GO" id="GO:0006355">
    <property type="term" value="P:regulation of DNA-templated transcription"/>
    <property type="evidence" value="ECO:0007669"/>
    <property type="project" value="UniProtKB-ARBA"/>
</dbReference>
<dbReference type="EMBL" id="MAQB02000001">
    <property type="protein sequence ID" value="OFJ48722.1"/>
    <property type="molecule type" value="Genomic_DNA"/>
</dbReference>
<dbReference type="Proteomes" id="UP000092634">
    <property type="component" value="Unassembled WGS sequence"/>
</dbReference>
<gene>
    <name evidence="5" type="ORF">BA896_007135</name>
</gene>
<evidence type="ECO:0000313" key="5">
    <source>
        <dbReference type="EMBL" id="OFJ48722.1"/>
    </source>
</evidence>
<dbReference type="InterPro" id="IPR036390">
    <property type="entry name" value="WH_DNA-bd_sf"/>
</dbReference>
<comment type="caution">
    <text evidence="5">The sequence shown here is derived from an EMBL/GenBank/DDBJ whole genome shotgun (WGS) entry which is preliminary data.</text>
</comment>
<evidence type="ECO:0000256" key="2">
    <source>
        <dbReference type="ARBA" id="ARBA00023125"/>
    </source>
</evidence>
<dbReference type="Gene3D" id="1.10.10.10">
    <property type="entry name" value="Winged helix-like DNA-binding domain superfamily/Winged helix DNA-binding domain"/>
    <property type="match status" value="1"/>
</dbReference>
<dbReference type="PRINTS" id="PR00033">
    <property type="entry name" value="HTHASNC"/>
</dbReference>
<evidence type="ECO:0000259" key="4">
    <source>
        <dbReference type="PROSITE" id="PS50956"/>
    </source>
</evidence>
<dbReference type="InterPro" id="IPR000485">
    <property type="entry name" value="AsnC-type_HTH_dom"/>
</dbReference>
<proteinExistence type="predicted"/>
<dbReference type="GO" id="GO:0043565">
    <property type="term" value="F:sequence-specific DNA binding"/>
    <property type="evidence" value="ECO:0007669"/>
    <property type="project" value="InterPro"/>
</dbReference>
<dbReference type="InterPro" id="IPR019887">
    <property type="entry name" value="Tscrpt_reg_AsnC/Lrp_C"/>
</dbReference>
<feature type="domain" description="HTH asnC-type" evidence="4">
    <location>
        <begin position="6"/>
        <end position="67"/>
    </location>
</feature>
<protein>
    <submittedName>
        <fullName evidence="5">AsnC family transcriptional regulator</fullName>
    </submittedName>
</protein>
<dbReference type="Gene3D" id="3.30.70.920">
    <property type="match status" value="1"/>
</dbReference>
<dbReference type="SMART" id="SM00344">
    <property type="entry name" value="HTH_ASNC"/>
    <property type="match status" value="1"/>
</dbReference>
<dbReference type="AlphaFoldDB" id="A0A1E8PR33"/>
<dbReference type="Pfam" id="PF01037">
    <property type="entry name" value="AsnC_trans_reg"/>
    <property type="match status" value="1"/>
</dbReference>
<name>A0A1E8PR33_9BURK</name>
<keyword evidence="2" id="KW-0238">DNA-binding</keyword>
<dbReference type="CDD" id="cd00090">
    <property type="entry name" value="HTH_ARSR"/>
    <property type="match status" value="1"/>
</dbReference>
<organism evidence="5 6">
    <name type="scientific">Janthinobacterium lividum</name>
    <dbReference type="NCBI Taxonomy" id="29581"/>
    <lineage>
        <taxon>Bacteria</taxon>
        <taxon>Pseudomonadati</taxon>
        <taxon>Pseudomonadota</taxon>
        <taxon>Betaproteobacteria</taxon>
        <taxon>Burkholderiales</taxon>
        <taxon>Oxalobacteraceae</taxon>
        <taxon>Janthinobacterium</taxon>
    </lineage>
</organism>
<keyword evidence="3" id="KW-0804">Transcription</keyword>
<dbReference type="InterPro" id="IPR019888">
    <property type="entry name" value="Tscrpt_reg_AsnC-like"/>
</dbReference>
<accession>A0A1E8PR33</accession>
<dbReference type="InterPro" id="IPR036388">
    <property type="entry name" value="WH-like_DNA-bd_sf"/>
</dbReference>
<evidence type="ECO:0000256" key="3">
    <source>
        <dbReference type="ARBA" id="ARBA00023163"/>
    </source>
</evidence>
<dbReference type="PANTHER" id="PTHR30154">
    <property type="entry name" value="LEUCINE-RESPONSIVE REGULATORY PROTEIN"/>
    <property type="match status" value="1"/>
</dbReference>
<evidence type="ECO:0000256" key="1">
    <source>
        <dbReference type="ARBA" id="ARBA00023015"/>
    </source>
</evidence>
<dbReference type="InterPro" id="IPR011991">
    <property type="entry name" value="ArsR-like_HTH"/>
</dbReference>
<dbReference type="PROSITE" id="PS50956">
    <property type="entry name" value="HTH_ASNC_2"/>
    <property type="match status" value="1"/>
</dbReference>